<evidence type="ECO:0000313" key="1">
    <source>
        <dbReference type="EMBL" id="KZV97951.1"/>
    </source>
</evidence>
<keyword evidence="2" id="KW-1185">Reference proteome</keyword>
<dbReference type="Proteomes" id="UP000077266">
    <property type="component" value="Unassembled WGS sequence"/>
</dbReference>
<reference evidence="1 2" key="1">
    <citation type="journal article" date="2016" name="Mol. Biol. Evol.">
        <title>Comparative Genomics of Early-Diverging Mushroom-Forming Fungi Provides Insights into the Origins of Lignocellulose Decay Capabilities.</title>
        <authorList>
            <person name="Nagy L.G."/>
            <person name="Riley R."/>
            <person name="Tritt A."/>
            <person name="Adam C."/>
            <person name="Daum C."/>
            <person name="Floudas D."/>
            <person name="Sun H."/>
            <person name="Yadav J.S."/>
            <person name="Pangilinan J."/>
            <person name="Larsson K.H."/>
            <person name="Matsuura K."/>
            <person name="Barry K."/>
            <person name="Labutti K."/>
            <person name="Kuo R."/>
            <person name="Ohm R.A."/>
            <person name="Bhattacharya S.S."/>
            <person name="Shirouzu T."/>
            <person name="Yoshinaga Y."/>
            <person name="Martin F.M."/>
            <person name="Grigoriev I.V."/>
            <person name="Hibbett D.S."/>
        </authorList>
    </citation>
    <scope>NUCLEOTIDE SEQUENCE [LARGE SCALE GENOMIC DNA]</scope>
    <source>
        <strain evidence="1 2">HHB12029</strain>
    </source>
</reference>
<feature type="non-terminal residue" evidence="1">
    <location>
        <position position="79"/>
    </location>
</feature>
<sequence length="79" mass="9282">MDTRYATGPTRARTIQVLTSVLQPYRRYMRILQVKTLWNCDRWLHRGSGATRQVHLLDHYAQHRAVRMAFDARRATGAL</sequence>
<accession>A0A165LJY6</accession>
<protein>
    <submittedName>
        <fullName evidence="1">Uncharacterized protein</fullName>
    </submittedName>
</protein>
<dbReference type="AlphaFoldDB" id="A0A165LJY6"/>
<gene>
    <name evidence="1" type="ORF">EXIGLDRAFT_729460</name>
</gene>
<evidence type="ECO:0000313" key="2">
    <source>
        <dbReference type="Proteomes" id="UP000077266"/>
    </source>
</evidence>
<proteinExistence type="predicted"/>
<name>A0A165LJY6_EXIGL</name>
<dbReference type="EMBL" id="KV425924">
    <property type="protein sequence ID" value="KZV97951.1"/>
    <property type="molecule type" value="Genomic_DNA"/>
</dbReference>
<dbReference type="InParanoid" id="A0A165LJY6"/>
<organism evidence="1 2">
    <name type="scientific">Exidia glandulosa HHB12029</name>
    <dbReference type="NCBI Taxonomy" id="1314781"/>
    <lineage>
        <taxon>Eukaryota</taxon>
        <taxon>Fungi</taxon>
        <taxon>Dikarya</taxon>
        <taxon>Basidiomycota</taxon>
        <taxon>Agaricomycotina</taxon>
        <taxon>Agaricomycetes</taxon>
        <taxon>Auriculariales</taxon>
        <taxon>Exidiaceae</taxon>
        <taxon>Exidia</taxon>
    </lineage>
</organism>